<dbReference type="Proteomes" id="UP000078582">
    <property type="component" value="Chromosome"/>
</dbReference>
<proteinExistence type="predicted"/>
<dbReference type="SMART" id="SM00062">
    <property type="entry name" value="PBPb"/>
    <property type="match status" value="1"/>
</dbReference>
<keyword evidence="1" id="KW-0732">Signal</keyword>
<dbReference type="Pfam" id="PF00497">
    <property type="entry name" value="SBP_bac_3"/>
    <property type="match status" value="1"/>
</dbReference>
<name>A0A192H0A9_9LACO</name>
<evidence type="ECO:0000256" key="1">
    <source>
        <dbReference type="ARBA" id="ARBA00022729"/>
    </source>
</evidence>
<reference evidence="3 4" key="1">
    <citation type="submission" date="2016-03" db="EMBL/GenBank/DDBJ databases">
        <title>Pediococcus and Lactobacillus from brewery environment - whole genome sequencing and assembly.</title>
        <authorList>
            <person name="Behr J."/>
            <person name="Geissler A.J."/>
            <person name="Vogel R.F."/>
        </authorList>
    </citation>
    <scope>NUCLEOTIDE SEQUENCE [LARGE SCALE GENOMIC DNA]</scope>
    <source>
        <strain evidence="3 4">TMW 1.1989</strain>
    </source>
</reference>
<organism evidence="3 4">
    <name type="scientific">Loigolactobacillus backii</name>
    <dbReference type="NCBI Taxonomy" id="375175"/>
    <lineage>
        <taxon>Bacteria</taxon>
        <taxon>Bacillati</taxon>
        <taxon>Bacillota</taxon>
        <taxon>Bacilli</taxon>
        <taxon>Lactobacillales</taxon>
        <taxon>Lactobacillaceae</taxon>
        <taxon>Loigolactobacillus</taxon>
    </lineage>
</organism>
<evidence type="ECO:0000313" key="4">
    <source>
        <dbReference type="Proteomes" id="UP000078582"/>
    </source>
</evidence>
<dbReference type="SUPFAM" id="SSF53850">
    <property type="entry name" value="Periplasmic binding protein-like II"/>
    <property type="match status" value="1"/>
</dbReference>
<dbReference type="AlphaFoldDB" id="A0A192H0A9"/>
<dbReference type="Gene3D" id="3.40.190.10">
    <property type="entry name" value="Periplasmic binding protein-like II"/>
    <property type="match status" value="2"/>
</dbReference>
<dbReference type="InterPro" id="IPR001638">
    <property type="entry name" value="Solute-binding_3/MltF_N"/>
</dbReference>
<evidence type="ECO:0000259" key="2">
    <source>
        <dbReference type="SMART" id="SM00062"/>
    </source>
</evidence>
<dbReference type="EMBL" id="CP014873">
    <property type="protein sequence ID" value="ANK62224.1"/>
    <property type="molecule type" value="Genomic_DNA"/>
</dbReference>
<sequence length="286" mass="31879">MKIKNILTGIIATFAVSGVFLLKNNEKTPVQAAKVQTINVAAPNNNRPYTYPKGSGIGGYYGDLLKQIDKDLPQYKFNETTTSQNSVFVGLQSGKYDVAASNWWYSKDRFKTYLHSDSNALDDLRLVTKKGGKTANSLEDISKKKLKLVPISTDDARYSFIETYNQQNKKHKISLEGIGDQSAGDALKEVSNGKYDVAIYPYAAYKPVANKAEGKKLVVSKSIGLENSYFLLNKNSKNKALVKAINNDLKKLKANGYLEKITKKYLYEDTFKLANANKTFNSEAHK</sequence>
<keyword evidence="4" id="KW-1185">Reference proteome</keyword>
<dbReference type="OrthoDB" id="8613538at2"/>
<evidence type="ECO:0000313" key="3">
    <source>
        <dbReference type="EMBL" id="ANK62224.1"/>
    </source>
</evidence>
<gene>
    <name evidence="3" type="ORF">AYR53_05220</name>
</gene>
<dbReference type="KEGG" id="lbt:AYR52_08780"/>
<dbReference type="PANTHER" id="PTHR35936:SF19">
    <property type="entry name" value="AMINO-ACID-BINDING PROTEIN YXEM-RELATED"/>
    <property type="match status" value="1"/>
</dbReference>
<dbReference type="STRING" id="375175.AYR53_05220"/>
<feature type="domain" description="Solute-binding protein family 3/N-terminal" evidence="2">
    <location>
        <begin position="37"/>
        <end position="269"/>
    </location>
</feature>
<protein>
    <submittedName>
        <fullName evidence="3">ABC transporter substrate-binding protein</fullName>
    </submittedName>
</protein>
<dbReference type="PANTHER" id="PTHR35936">
    <property type="entry name" value="MEMBRANE-BOUND LYTIC MUREIN TRANSGLYCOSYLASE F"/>
    <property type="match status" value="1"/>
</dbReference>
<accession>A0A192H0A9</accession>